<keyword evidence="7" id="KW-0472">Membrane</keyword>
<dbReference type="OrthoDB" id="9812109at2"/>
<dbReference type="RefSeq" id="WP_147494138.1">
    <property type="nucleotide sequence ID" value="NZ_CP041659.1"/>
</dbReference>
<feature type="transmembrane region" description="Helical" evidence="7">
    <location>
        <begin position="20"/>
        <end position="41"/>
    </location>
</feature>
<comment type="catalytic activity">
    <reaction evidence="1 5 6">
        <text>[protein]-peptidylproline (omega=180) = [protein]-peptidylproline (omega=0)</text>
        <dbReference type="Rhea" id="RHEA:16237"/>
        <dbReference type="Rhea" id="RHEA-COMP:10747"/>
        <dbReference type="Rhea" id="RHEA-COMP:10748"/>
        <dbReference type="ChEBI" id="CHEBI:83833"/>
        <dbReference type="ChEBI" id="CHEBI:83834"/>
        <dbReference type="EC" id="5.2.1.8"/>
    </reaction>
</comment>
<comment type="similarity">
    <text evidence="2 6">Belongs to the FKBP-type PPIase family.</text>
</comment>
<dbReference type="EC" id="5.2.1.8" evidence="6"/>
<evidence type="ECO:0000313" key="10">
    <source>
        <dbReference type="Proteomes" id="UP000321857"/>
    </source>
</evidence>
<dbReference type="InterPro" id="IPR001179">
    <property type="entry name" value="PPIase_FKBP_dom"/>
</dbReference>
<accession>A0A516IS39</accession>
<proteinExistence type="inferred from homology"/>
<keyword evidence="10" id="KW-1185">Reference proteome</keyword>
<evidence type="ECO:0000256" key="7">
    <source>
        <dbReference type="SAM" id="Phobius"/>
    </source>
</evidence>
<dbReference type="KEGG" id="sxa:FMM02_06785"/>
<name>A0A516IS39_9SPHN</name>
<evidence type="ECO:0000313" key="9">
    <source>
        <dbReference type="EMBL" id="QDP19689.1"/>
    </source>
</evidence>
<evidence type="ECO:0000256" key="1">
    <source>
        <dbReference type="ARBA" id="ARBA00000971"/>
    </source>
</evidence>
<keyword evidence="3 5" id="KW-0697">Rotamase</keyword>
<dbReference type="PANTHER" id="PTHR43811:SF19">
    <property type="entry name" value="39 KDA FK506-BINDING NUCLEAR PROTEIN"/>
    <property type="match status" value="1"/>
</dbReference>
<dbReference type="PROSITE" id="PS50059">
    <property type="entry name" value="FKBP_PPIASE"/>
    <property type="match status" value="1"/>
</dbReference>
<dbReference type="EMBL" id="CP041659">
    <property type="protein sequence ID" value="QDP19689.1"/>
    <property type="molecule type" value="Genomic_DNA"/>
</dbReference>
<evidence type="ECO:0000256" key="3">
    <source>
        <dbReference type="ARBA" id="ARBA00023110"/>
    </source>
</evidence>
<evidence type="ECO:0000256" key="5">
    <source>
        <dbReference type="PROSITE-ProRule" id="PRU00277"/>
    </source>
</evidence>
<evidence type="ECO:0000256" key="6">
    <source>
        <dbReference type="RuleBase" id="RU003915"/>
    </source>
</evidence>
<evidence type="ECO:0000256" key="2">
    <source>
        <dbReference type="ARBA" id="ARBA00006577"/>
    </source>
</evidence>
<dbReference type="InterPro" id="IPR046357">
    <property type="entry name" value="PPIase_dom_sf"/>
</dbReference>
<dbReference type="PANTHER" id="PTHR43811">
    <property type="entry name" value="FKBP-TYPE PEPTIDYL-PROLYL CIS-TRANS ISOMERASE FKPA"/>
    <property type="match status" value="1"/>
</dbReference>
<dbReference type="Gene3D" id="3.10.50.40">
    <property type="match status" value="1"/>
</dbReference>
<dbReference type="SUPFAM" id="SSF54534">
    <property type="entry name" value="FKBP-like"/>
    <property type="match status" value="1"/>
</dbReference>
<evidence type="ECO:0000259" key="8">
    <source>
        <dbReference type="PROSITE" id="PS50059"/>
    </source>
</evidence>
<gene>
    <name evidence="9" type="ORF">FMM02_06785</name>
</gene>
<reference evidence="9 10" key="1">
    <citation type="submission" date="2019-07" db="EMBL/GenBank/DDBJ databases">
        <title>Sphingomonas AE3 Genome sequencing and assembly.</title>
        <authorList>
            <person name="Kim H."/>
        </authorList>
    </citation>
    <scope>NUCLEOTIDE SEQUENCE [LARGE SCALE GENOMIC DNA]</scope>
    <source>
        <strain evidence="9 10">AE3</strain>
    </source>
</reference>
<dbReference type="AlphaFoldDB" id="A0A516IS39"/>
<keyword evidence="4 5" id="KW-0413">Isomerase</keyword>
<dbReference type="GO" id="GO:0003755">
    <property type="term" value="F:peptidyl-prolyl cis-trans isomerase activity"/>
    <property type="evidence" value="ECO:0007669"/>
    <property type="project" value="UniProtKB-UniRule"/>
</dbReference>
<dbReference type="Proteomes" id="UP000321857">
    <property type="component" value="Chromosome"/>
</dbReference>
<sequence>MSVSQVPLRPIAKGSLTRLWLAIAVLVLIAFGLATLGAGSFKMVEVETVQAGSGPTVGPLDGVIIEYTGKTEDGTVFDTTEGRGPAPMLVGQVIPGFSQALQQMQQGGRYRIIIPGRLAYGPNPPQGSPIQPNADLYFDVNVLQVAPNAALMAQQQPGAQ</sequence>
<feature type="domain" description="PPIase FKBP-type" evidence="8">
    <location>
        <begin position="60"/>
        <end position="146"/>
    </location>
</feature>
<dbReference type="Pfam" id="PF00254">
    <property type="entry name" value="FKBP_C"/>
    <property type="match status" value="1"/>
</dbReference>
<protein>
    <recommendedName>
        <fullName evidence="6">Peptidyl-prolyl cis-trans isomerase</fullName>
        <ecNumber evidence="6">5.2.1.8</ecNumber>
    </recommendedName>
</protein>
<evidence type="ECO:0000256" key="4">
    <source>
        <dbReference type="ARBA" id="ARBA00023235"/>
    </source>
</evidence>
<organism evidence="9 10">
    <name type="scientific">Sphingomonas xanthus</name>
    <dbReference type="NCBI Taxonomy" id="2594473"/>
    <lineage>
        <taxon>Bacteria</taxon>
        <taxon>Pseudomonadati</taxon>
        <taxon>Pseudomonadota</taxon>
        <taxon>Alphaproteobacteria</taxon>
        <taxon>Sphingomonadales</taxon>
        <taxon>Sphingomonadaceae</taxon>
        <taxon>Sphingomonas</taxon>
    </lineage>
</organism>
<keyword evidence="7" id="KW-0812">Transmembrane</keyword>
<keyword evidence="7" id="KW-1133">Transmembrane helix</keyword>